<evidence type="ECO:0008006" key="3">
    <source>
        <dbReference type="Google" id="ProtNLM"/>
    </source>
</evidence>
<dbReference type="Pfam" id="PF19456">
    <property type="entry name" value="MobI"/>
    <property type="match status" value="1"/>
</dbReference>
<sequence length="121" mass="14429">MYWSAHNIAREDAGEDEQGRVGTRIRIIRKVTLSVEWYRNRFVSAQPNEKKLVFSTYIKKGKSHKYSMANFKNEPQWAQELIQRVESRYARIRQRASALTKVRRALNEYERLLDKTHSDEV</sequence>
<organism evidence="1 2">
    <name type="scientific">Aeromonas salmonicida</name>
    <dbReference type="NCBI Taxonomy" id="645"/>
    <lineage>
        <taxon>Bacteria</taxon>
        <taxon>Pseudomonadati</taxon>
        <taxon>Pseudomonadota</taxon>
        <taxon>Gammaproteobacteria</taxon>
        <taxon>Aeromonadales</taxon>
        <taxon>Aeromonadaceae</taxon>
        <taxon>Aeromonas</taxon>
    </lineage>
</organism>
<name>A0AAX1PC06_AERSA</name>
<gene>
    <name evidence="1" type="ORF">DEU50_1333</name>
</gene>
<protein>
    <recommendedName>
        <fullName evidence="3">MobI</fullName>
    </recommendedName>
</protein>
<proteinExistence type="predicted"/>
<dbReference type="InterPro" id="IPR045809">
    <property type="entry name" value="MobI"/>
</dbReference>
<accession>A0AAX1PC06</accession>
<reference evidence="1 2" key="1">
    <citation type="submission" date="2018-06" db="EMBL/GenBank/DDBJ databases">
        <title>Freshwater and sediment microbial communities from various areas in North America, analyzing microbe dynamics in response to fracking.</title>
        <authorList>
            <person name="Lamendella R."/>
        </authorList>
    </citation>
    <scope>NUCLEOTIDE SEQUENCE [LARGE SCALE GENOMIC DNA]</scope>
    <source>
        <strain evidence="1 2">17</strain>
    </source>
</reference>
<dbReference type="EMBL" id="QLLM01000033">
    <property type="protein sequence ID" value="RAI97805.1"/>
    <property type="molecule type" value="Genomic_DNA"/>
</dbReference>
<evidence type="ECO:0000313" key="2">
    <source>
        <dbReference type="Proteomes" id="UP000249422"/>
    </source>
</evidence>
<dbReference type="AlphaFoldDB" id="A0AAX1PC06"/>
<evidence type="ECO:0000313" key="1">
    <source>
        <dbReference type="EMBL" id="RAI97805.1"/>
    </source>
</evidence>
<comment type="caution">
    <text evidence="1">The sequence shown here is derived from an EMBL/GenBank/DDBJ whole genome shotgun (WGS) entry which is preliminary data.</text>
</comment>
<dbReference type="Proteomes" id="UP000249422">
    <property type="component" value="Unassembled WGS sequence"/>
</dbReference>